<proteinExistence type="predicted"/>
<dbReference type="Proteomes" id="UP000887563">
    <property type="component" value="Unplaced"/>
</dbReference>
<name>A0A914MZ52_MELIC</name>
<reference evidence="3" key="1">
    <citation type="submission" date="2022-11" db="UniProtKB">
        <authorList>
            <consortium name="WormBaseParasite"/>
        </authorList>
    </citation>
    <scope>IDENTIFICATION</scope>
</reference>
<sequence>MAVYPINSLLFPIFVLLFILTPLCDCFRTQSAGVRGILMCGEKPLADTKSIPSSQYRHHSHGNDGTTIDVQLRIFHDCDDGTVFSRIY</sequence>
<evidence type="ECO:0000313" key="2">
    <source>
        <dbReference type="Proteomes" id="UP000887563"/>
    </source>
</evidence>
<dbReference type="AlphaFoldDB" id="A0A914MZ52"/>
<evidence type="ECO:0000256" key="1">
    <source>
        <dbReference type="SAM" id="SignalP"/>
    </source>
</evidence>
<dbReference type="WBParaSite" id="Minc3s03214g33162">
    <property type="protein sequence ID" value="Minc3s03214g33162"/>
    <property type="gene ID" value="Minc3s03214g33162"/>
</dbReference>
<feature type="signal peptide" evidence="1">
    <location>
        <begin position="1"/>
        <end position="26"/>
    </location>
</feature>
<feature type="chain" id="PRO_5037700644" evidence="1">
    <location>
        <begin position="27"/>
        <end position="88"/>
    </location>
</feature>
<keyword evidence="1" id="KW-0732">Signal</keyword>
<organism evidence="2 3">
    <name type="scientific">Meloidogyne incognita</name>
    <name type="common">Southern root-knot nematode worm</name>
    <name type="synonym">Oxyuris incognita</name>
    <dbReference type="NCBI Taxonomy" id="6306"/>
    <lineage>
        <taxon>Eukaryota</taxon>
        <taxon>Metazoa</taxon>
        <taxon>Ecdysozoa</taxon>
        <taxon>Nematoda</taxon>
        <taxon>Chromadorea</taxon>
        <taxon>Rhabditida</taxon>
        <taxon>Tylenchina</taxon>
        <taxon>Tylenchomorpha</taxon>
        <taxon>Tylenchoidea</taxon>
        <taxon>Meloidogynidae</taxon>
        <taxon>Meloidogyninae</taxon>
        <taxon>Meloidogyne</taxon>
        <taxon>Meloidogyne incognita group</taxon>
    </lineage>
</organism>
<evidence type="ECO:0000313" key="3">
    <source>
        <dbReference type="WBParaSite" id="Minc3s03214g33162"/>
    </source>
</evidence>
<keyword evidence="2" id="KW-1185">Reference proteome</keyword>
<accession>A0A914MZ52</accession>
<protein>
    <submittedName>
        <fullName evidence="3">Uncharacterized protein</fullName>
    </submittedName>
</protein>